<evidence type="ECO:0000256" key="8">
    <source>
        <dbReference type="SAM" id="Coils"/>
    </source>
</evidence>
<dbReference type="PANTHER" id="PTHR15896">
    <property type="entry name" value="GOLGI PHOSPHOPROTEIN 2/GP73-RELATED"/>
    <property type="match status" value="1"/>
</dbReference>
<sequence>MATLGVTVCSVAGREDCESESRRRRAAPRGRDQGCGSAGSALPPARLLARGVLGGDRGAERTERLAAPQVLSPGSKMMGLGNGRRSMKSPPLILAALVACVIVLGFNYWIASSRSVELQTRIVELEGRVRRAAAERGAVELKKNEFQGELQKQREQLDRIQSSHSFQLENVNKLHQDEKAVLVNNITTGEKLIRDLQDQLKALQKSYGRLQQDIFQFQKNQTSLEKKFSYDLSQCISQMKEVKEQCEERIEEVVRKRNEALVSRDDQRQQALKPQAKLQETVPPKEQTPQEEGDVPRNKSQVPAPSSEVWGLKPHVQNEETNEIQVASEEHGLQLMKASIQEQAAVDGTRVGAEKLDQNIQVPGALLARPEEDSQFPERDQLVIRGGQESQHDQLVVRGGQESQRDQLVFRGGQESQRDQLVFRGGQESQRDQLVVRGGQESQHDQLVVRGGQESQHDQLVVRGGQESQHDQLVVRGGQELQRAAEEGGDQQNLGDDYNLNENEAEPEREKQAALAGDDRNLSVLNAEAQKRGIIDLPDGGEKRSHILNEVGVHVPQQA</sequence>
<organism evidence="11 12">
    <name type="scientific">Rattus norvegicus</name>
    <name type="common">Rat</name>
    <dbReference type="NCBI Taxonomy" id="10116"/>
    <lineage>
        <taxon>Eukaryota</taxon>
        <taxon>Metazoa</taxon>
        <taxon>Chordata</taxon>
        <taxon>Craniata</taxon>
        <taxon>Vertebrata</taxon>
        <taxon>Euteleostomi</taxon>
        <taxon>Mammalia</taxon>
        <taxon>Eutheria</taxon>
        <taxon>Euarchontoglires</taxon>
        <taxon>Glires</taxon>
        <taxon>Rodentia</taxon>
        <taxon>Myomorpha</taxon>
        <taxon>Muroidea</taxon>
        <taxon>Muridae</taxon>
        <taxon>Murinae</taxon>
        <taxon>Rattus</taxon>
    </lineage>
</organism>
<comment type="similarity">
    <text evidence="2">Belongs to the GOLM family.</text>
</comment>
<keyword evidence="5 10" id="KW-1133">Transmembrane helix</keyword>
<feature type="region of interest" description="Disordered" evidence="9">
    <location>
        <begin position="261"/>
        <end position="311"/>
    </location>
</feature>
<keyword evidence="12" id="KW-1185">Reference proteome</keyword>
<evidence type="ECO:0000256" key="4">
    <source>
        <dbReference type="ARBA" id="ARBA00022968"/>
    </source>
</evidence>
<evidence type="ECO:0000256" key="10">
    <source>
        <dbReference type="SAM" id="Phobius"/>
    </source>
</evidence>
<reference evidence="11" key="2">
    <citation type="submission" date="2025-08" db="UniProtKB">
        <authorList>
            <consortium name="Ensembl"/>
        </authorList>
    </citation>
    <scope>IDENTIFICATION</scope>
    <source>
        <strain evidence="11">Brown Norway</strain>
    </source>
</reference>
<name>A0ABK0M4C4_RAT</name>
<evidence type="ECO:0000313" key="11">
    <source>
        <dbReference type="Ensembl" id="ENSRNOP00000110202.1"/>
    </source>
</evidence>
<dbReference type="PRINTS" id="PR02084">
    <property type="entry name" value="GOLM1CASC4"/>
</dbReference>
<keyword evidence="4" id="KW-0735">Signal-anchor</keyword>
<evidence type="ECO:0007829" key="13">
    <source>
        <dbReference type="PeptideAtlas" id="A0ABK0M4C4"/>
    </source>
</evidence>
<feature type="compositionally biased region" description="Basic and acidic residues" evidence="9">
    <location>
        <begin position="506"/>
        <end position="519"/>
    </location>
</feature>
<proteinExistence type="evidence at protein level"/>
<evidence type="ECO:0000256" key="9">
    <source>
        <dbReference type="SAM" id="MobiDB-lite"/>
    </source>
</evidence>
<keyword evidence="7 10" id="KW-0472">Membrane</keyword>
<feature type="region of interest" description="Disordered" evidence="9">
    <location>
        <begin position="19"/>
        <end position="42"/>
    </location>
</feature>
<dbReference type="PANTHER" id="PTHR15896:SF8">
    <property type="entry name" value="GOLGI MEMBRANE PROTEIN 1"/>
    <property type="match status" value="1"/>
</dbReference>
<evidence type="ECO:0000256" key="6">
    <source>
        <dbReference type="ARBA" id="ARBA00023054"/>
    </source>
</evidence>
<keyword evidence="13" id="KW-1267">Proteomics identification</keyword>
<reference evidence="11" key="1">
    <citation type="submission" date="2024-01" db="EMBL/GenBank/DDBJ databases">
        <title>GRCr8: a new rat reference genome assembly contstructed from accurate long reads and long range scaffolding.</title>
        <authorList>
            <person name="Doris P.A."/>
            <person name="Kalbfleisch T."/>
            <person name="Li K."/>
            <person name="Howe K."/>
            <person name="Wood J."/>
        </authorList>
    </citation>
    <scope>NUCLEOTIDE SEQUENCE [LARGE SCALE GENOMIC DNA]</scope>
    <source>
        <strain evidence="11">Brown Norway</strain>
    </source>
</reference>
<evidence type="ECO:0000256" key="5">
    <source>
        <dbReference type="ARBA" id="ARBA00022989"/>
    </source>
</evidence>
<evidence type="ECO:0000256" key="7">
    <source>
        <dbReference type="ARBA" id="ARBA00023136"/>
    </source>
</evidence>
<evidence type="ECO:0000256" key="2">
    <source>
        <dbReference type="ARBA" id="ARBA00007474"/>
    </source>
</evidence>
<keyword evidence="6 8" id="KW-0175">Coiled coil</keyword>
<comment type="subcellular location">
    <subcellularLocation>
        <location evidence="1">Membrane</location>
        <topology evidence="1">Single-pass type II membrane protein</topology>
    </subcellularLocation>
</comment>
<evidence type="ECO:0000313" key="12">
    <source>
        <dbReference type="Proteomes" id="UP000002494"/>
    </source>
</evidence>
<dbReference type="GeneTree" id="ENSGT00530000063675"/>
<feature type="transmembrane region" description="Helical" evidence="10">
    <location>
        <begin position="92"/>
        <end position="111"/>
    </location>
</feature>
<feature type="region of interest" description="Disordered" evidence="9">
    <location>
        <begin position="424"/>
        <end position="519"/>
    </location>
</feature>
<keyword evidence="3 10" id="KW-0812">Transmembrane</keyword>
<dbReference type="InterPro" id="IPR026139">
    <property type="entry name" value="GOLM1/CASC4"/>
</dbReference>
<evidence type="ECO:0000256" key="1">
    <source>
        <dbReference type="ARBA" id="ARBA00004606"/>
    </source>
</evidence>
<accession>A0ABK0M4C4</accession>
<gene>
    <name evidence="11" type="primary">Golm1</name>
</gene>
<dbReference type="Ensembl" id="ENSRNOT00000128517.1">
    <property type="protein sequence ID" value="ENSRNOP00000110202.1"/>
    <property type="gene ID" value="ENSRNOG00000018400.9"/>
</dbReference>
<reference evidence="11" key="3">
    <citation type="submission" date="2025-09" db="UniProtKB">
        <authorList>
            <consortium name="Ensembl"/>
        </authorList>
    </citation>
    <scope>IDENTIFICATION</scope>
    <source>
        <strain evidence="11">Brown Norway</strain>
    </source>
</reference>
<dbReference type="RGD" id="1589384">
    <property type="gene designation" value="Golm1"/>
</dbReference>
<protein>
    <submittedName>
        <fullName evidence="11">Golgi membrane protein 1</fullName>
    </submittedName>
</protein>
<feature type="coiled-coil region" evidence="8">
    <location>
        <begin position="115"/>
        <end position="259"/>
    </location>
</feature>
<dbReference type="Proteomes" id="UP000002494">
    <property type="component" value="Chromosome 17"/>
</dbReference>
<evidence type="ECO:0000256" key="3">
    <source>
        <dbReference type="ARBA" id="ARBA00022692"/>
    </source>
</evidence>